<reference evidence="9 10" key="1">
    <citation type="submission" date="2024-06" db="EMBL/GenBank/DDBJ databases">
        <title>Draft genome sequence of Geodermatophilus badlandi, a novel member of the Geodermatophilaceae isolated from badland sedimentary rocks in the Red desert, Wyoming, USA.</title>
        <authorList>
            <person name="Ben Tekaya S."/>
            <person name="Nouioui I."/>
            <person name="Flores G.M."/>
            <person name="Shaal M.N."/>
            <person name="Bredoire F."/>
            <person name="Basile F."/>
            <person name="Van Diepen L."/>
            <person name="Ward N.L."/>
        </authorList>
    </citation>
    <scope>NUCLEOTIDE SEQUENCE [LARGE SCALE GENOMIC DNA]</scope>
    <source>
        <strain evidence="9 10">WL48A</strain>
    </source>
</reference>
<dbReference type="InterPro" id="IPR037051">
    <property type="entry name" value="4-carb_acid_sugar_kinase_N_sf"/>
</dbReference>
<gene>
    <name evidence="9" type="ORF">ABQ292_11275</name>
</gene>
<evidence type="ECO:0000256" key="2">
    <source>
        <dbReference type="ARBA" id="ARBA00022679"/>
    </source>
</evidence>
<evidence type="ECO:0000256" key="4">
    <source>
        <dbReference type="ARBA" id="ARBA00022777"/>
    </source>
</evidence>
<keyword evidence="3" id="KW-0547">Nucleotide-binding</keyword>
<comment type="similarity">
    <text evidence="1">Belongs to the four-carbon acid sugar kinase family.</text>
</comment>
<keyword evidence="2 9" id="KW-0808">Transferase</keyword>
<dbReference type="RefSeq" id="WP_369206278.1">
    <property type="nucleotide sequence ID" value="NZ_JBFNXQ010000029.1"/>
</dbReference>
<feature type="domain" description="Four-carbon acid sugar kinase nucleotide binding" evidence="8">
    <location>
        <begin position="249"/>
        <end position="404"/>
    </location>
</feature>
<evidence type="ECO:0000313" key="10">
    <source>
        <dbReference type="Proteomes" id="UP001560045"/>
    </source>
</evidence>
<dbReference type="Gene3D" id="3.40.50.10840">
    <property type="entry name" value="Putative sugar-binding, N-terminal domain"/>
    <property type="match status" value="1"/>
</dbReference>
<comment type="caution">
    <text evidence="9">The sequence shown here is derived from an EMBL/GenBank/DDBJ whole genome shotgun (WGS) entry which is preliminary data.</text>
</comment>
<feature type="domain" description="Four-carbon acid sugar kinase N-terminal" evidence="7">
    <location>
        <begin position="5"/>
        <end position="223"/>
    </location>
</feature>
<dbReference type="SUPFAM" id="SSF142764">
    <property type="entry name" value="YgbK-like"/>
    <property type="match status" value="1"/>
</dbReference>
<protein>
    <submittedName>
        <fullName evidence="9">Four-carbon acid sugar kinase family protein</fullName>
        <ecNumber evidence="9">2.7.1.-</ecNumber>
    </submittedName>
</protein>
<dbReference type="EMBL" id="JBFNXQ010000029">
    <property type="protein sequence ID" value="MEX5718939.1"/>
    <property type="molecule type" value="Genomic_DNA"/>
</dbReference>
<evidence type="ECO:0000313" key="9">
    <source>
        <dbReference type="EMBL" id="MEX5718939.1"/>
    </source>
</evidence>
<dbReference type="Pfam" id="PF17042">
    <property type="entry name" value="NBD_C"/>
    <property type="match status" value="1"/>
</dbReference>
<dbReference type="GO" id="GO:0016301">
    <property type="term" value="F:kinase activity"/>
    <property type="evidence" value="ECO:0007669"/>
    <property type="project" value="UniProtKB-KW"/>
</dbReference>
<evidence type="ECO:0000259" key="7">
    <source>
        <dbReference type="Pfam" id="PF07005"/>
    </source>
</evidence>
<dbReference type="Gene3D" id="3.40.980.20">
    <property type="entry name" value="Four-carbon acid sugar kinase, nucleotide binding domain"/>
    <property type="match status" value="1"/>
</dbReference>
<evidence type="ECO:0000256" key="5">
    <source>
        <dbReference type="ARBA" id="ARBA00022840"/>
    </source>
</evidence>
<keyword evidence="6" id="KW-0119">Carbohydrate metabolism</keyword>
<dbReference type="InterPro" id="IPR042213">
    <property type="entry name" value="NBD_C_sf"/>
</dbReference>
<sequence length="419" mass="41945">MSGVGIVADDLTGANDTAVQFAREGWPTLLSLRPDGRPAPVDGVLAVCTDARALGDEAVDVTAAAVERLRDAGVGRLYLKLDSTLRGSVAGQVEGALRAWSARHPDAVAVVCPAYPAMGRVVADGVVLAGGRRLEDGPAGRDPVTPVRTSLLADLLPGSVHVPLPPGGDPGALADALARAGAAARVLTVDARDDADLARVAGAVTRLGPRVVPAGSAGLALALAPRWYPGSGAPGAGTAPRPVADGPVLVLVTSLHQVAREQEERLRVEWGSAALHLAPATADLRDARSLAAWSAAHVPDGPLPEVVVVTAPLERAEGRGDAGRTVAAALADLVAALHAAHPARAVVVTGGDGARALVDRWGCTGIAVHGAVVEGVPHGLLVGGEADGLPITTKAGGFGEPGTLVRAVAAAAAVRAPSR</sequence>
<dbReference type="EC" id="2.7.1.-" evidence="9"/>
<evidence type="ECO:0000256" key="1">
    <source>
        <dbReference type="ARBA" id="ARBA00005715"/>
    </source>
</evidence>
<evidence type="ECO:0000256" key="6">
    <source>
        <dbReference type="ARBA" id="ARBA00023277"/>
    </source>
</evidence>
<keyword evidence="10" id="KW-1185">Reference proteome</keyword>
<dbReference type="InterPro" id="IPR031475">
    <property type="entry name" value="NBD_C"/>
</dbReference>
<evidence type="ECO:0000259" key="8">
    <source>
        <dbReference type="Pfam" id="PF17042"/>
    </source>
</evidence>
<name>A0ABV3XED7_9ACTN</name>
<accession>A0ABV3XED7</accession>
<keyword evidence="5" id="KW-0067">ATP-binding</keyword>
<dbReference type="InterPro" id="IPR010737">
    <property type="entry name" value="4-carb_acid_sugar_kinase_N"/>
</dbReference>
<organism evidence="9 10">
    <name type="scientific">Geodermatophilus maliterrae</name>
    <dbReference type="NCBI Taxonomy" id="3162531"/>
    <lineage>
        <taxon>Bacteria</taxon>
        <taxon>Bacillati</taxon>
        <taxon>Actinomycetota</taxon>
        <taxon>Actinomycetes</taxon>
        <taxon>Geodermatophilales</taxon>
        <taxon>Geodermatophilaceae</taxon>
        <taxon>Geodermatophilus</taxon>
    </lineage>
</organism>
<evidence type="ECO:0000256" key="3">
    <source>
        <dbReference type="ARBA" id="ARBA00022741"/>
    </source>
</evidence>
<dbReference type="Pfam" id="PF07005">
    <property type="entry name" value="SBD_N"/>
    <property type="match status" value="1"/>
</dbReference>
<proteinExistence type="inferred from homology"/>
<dbReference type="Proteomes" id="UP001560045">
    <property type="component" value="Unassembled WGS sequence"/>
</dbReference>
<keyword evidence="4 9" id="KW-0418">Kinase</keyword>